<keyword evidence="5 7" id="KW-0472">Membrane</keyword>
<dbReference type="AlphaFoldDB" id="F6Y782"/>
<feature type="transmembrane region" description="Helical" evidence="7">
    <location>
        <begin position="443"/>
        <end position="463"/>
    </location>
</feature>
<keyword evidence="3 7" id="KW-0812">Transmembrane</keyword>
<feature type="region of interest" description="Disordered" evidence="6">
    <location>
        <begin position="1"/>
        <end position="49"/>
    </location>
</feature>
<dbReference type="InterPro" id="IPR011701">
    <property type="entry name" value="MFS"/>
</dbReference>
<reference evidence="9" key="4">
    <citation type="submission" date="2025-09" db="UniProtKB">
        <authorList>
            <consortium name="Ensembl"/>
        </authorList>
    </citation>
    <scope>IDENTIFICATION</scope>
</reference>
<reference evidence="10" key="1">
    <citation type="journal article" date="2002" name="Science">
        <title>The draft genome of Ciona intestinalis: insights into chordate and vertebrate origins.</title>
        <authorList>
            <person name="Dehal P."/>
            <person name="Satou Y."/>
            <person name="Campbell R.K."/>
            <person name="Chapman J."/>
            <person name="Degnan B."/>
            <person name="De Tomaso A."/>
            <person name="Davidson B."/>
            <person name="Di Gregorio A."/>
            <person name="Gelpke M."/>
            <person name="Goodstein D.M."/>
            <person name="Harafuji N."/>
            <person name="Hastings K.E."/>
            <person name="Ho I."/>
            <person name="Hotta K."/>
            <person name="Huang W."/>
            <person name="Kawashima T."/>
            <person name="Lemaire P."/>
            <person name="Martinez D."/>
            <person name="Meinertzhagen I.A."/>
            <person name="Necula S."/>
            <person name="Nonaka M."/>
            <person name="Putnam N."/>
            <person name="Rash S."/>
            <person name="Saiga H."/>
            <person name="Satake M."/>
            <person name="Terry A."/>
            <person name="Yamada L."/>
            <person name="Wang H.G."/>
            <person name="Awazu S."/>
            <person name="Azumi K."/>
            <person name="Boore J."/>
            <person name="Branno M."/>
            <person name="Chin-Bow S."/>
            <person name="DeSantis R."/>
            <person name="Doyle S."/>
            <person name="Francino P."/>
            <person name="Keys D.N."/>
            <person name="Haga S."/>
            <person name="Hayashi H."/>
            <person name="Hino K."/>
            <person name="Imai K.S."/>
            <person name="Inaba K."/>
            <person name="Kano S."/>
            <person name="Kobayashi K."/>
            <person name="Kobayashi M."/>
            <person name="Lee B.I."/>
            <person name="Makabe K.W."/>
            <person name="Manohar C."/>
            <person name="Matassi G."/>
            <person name="Medina M."/>
            <person name="Mochizuki Y."/>
            <person name="Mount S."/>
            <person name="Morishita T."/>
            <person name="Miura S."/>
            <person name="Nakayama A."/>
            <person name="Nishizaka S."/>
            <person name="Nomoto H."/>
            <person name="Ohta F."/>
            <person name="Oishi K."/>
            <person name="Rigoutsos I."/>
            <person name="Sano M."/>
            <person name="Sasaki A."/>
            <person name="Sasakura Y."/>
            <person name="Shoguchi E."/>
            <person name="Shin-i T."/>
            <person name="Spagnuolo A."/>
            <person name="Stainier D."/>
            <person name="Suzuki M.M."/>
            <person name="Tassy O."/>
            <person name="Takatori N."/>
            <person name="Tokuoka M."/>
            <person name="Yagi K."/>
            <person name="Yoshizaki F."/>
            <person name="Wada S."/>
            <person name="Zhang C."/>
            <person name="Hyatt P.D."/>
            <person name="Larimer F."/>
            <person name="Detter C."/>
            <person name="Doggett N."/>
            <person name="Glavina T."/>
            <person name="Hawkins T."/>
            <person name="Richardson P."/>
            <person name="Lucas S."/>
            <person name="Kohara Y."/>
            <person name="Levine M."/>
            <person name="Satoh N."/>
            <person name="Rokhsar D.S."/>
        </authorList>
    </citation>
    <scope>NUCLEOTIDE SEQUENCE [LARGE SCALE GENOMIC DNA]</scope>
</reference>
<feature type="transmembrane region" description="Helical" evidence="7">
    <location>
        <begin position="378"/>
        <end position="400"/>
    </location>
</feature>
<feature type="transmembrane region" description="Helical" evidence="7">
    <location>
        <begin position="412"/>
        <end position="431"/>
    </location>
</feature>
<accession>A0A1W2W047</accession>
<feature type="transmembrane region" description="Helical" evidence="7">
    <location>
        <begin position="469"/>
        <end position="491"/>
    </location>
</feature>
<dbReference type="HOGENOM" id="CLU_423320_0_0_1"/>
<sequence length="647" mass="70169">MVEQFQLLSQNEDQDNATTQANDVDSMTSPNHDVTEQHETRNGGTTSPSVTFSNGFLFDDVLGSRDVMSSPTASRMTLGFGSLDIVMANDKTRSPQHVTKEDGGSVIPEKPQRWGWVVVVASWVVMIPIAGVLASFGNIVSSLTEEFNATKLEAGWIGSLAFSFTVGTCPLSTPLMTVYGARKVGFVGVVGASISVFVTSFTPVLHLMFLTYSAMLGIFANFVYNTAMNLTGQYFPNKHQALATCLASAGVSFGTLLINPLTEYLIRIIGWRHTLKVMSGMIAVVGGVCVATFKPVKTQEQKLQTKIRKAVKQGKEATAEALIEKKVGSLSRVDIEAVTESIQHMHTESRMSLAAQEIKKNVMDKSVWDCSFCSNPAFILWMLGTLFWSISFLFPFIFLIDYMGTIGITGSSSAWVLTAYGIAEFGGRLLCALTAGKIKFSLAYVYAASAAFVGVATILAPQGKTLGVMYAYAISAGINSGILNSLMYVTTMQLFGNEKGRHVWGYINVMLALGMVTGPVAAGGIYDATKSYSTSFYMGGGLFILCSIVMLLIPISLRHFPQNEEPEQQVVKMKPPRPPHPTTGSIVKPGALRRLAQHQAAIKSSKSKWNGEVEEHLQALDEIEEEVNRNSHVTETDQSEGAKDPLV</sequence>
<dbReference type="Proteomes" id="UP000008144">
    <property type="component" value="Chromosome 7"/>
</dbReference>
<dbReference type="SUPFAM" id="SSF103473">
    <property type="entry name" value="MFS general substrate transporter"/>
    <property type="match status" value="1"/>
</dbReference>
<feature type="compositionally biased region" description="Basic and acidic residues" evidence="6">
    <location>
        <begin position="609"/>
        <end position="619"/>
    </location>
</feature>
<evidence type="ECO:0000256" key="2">
    <source>
        <dbReference type="ARBA" id="ARBA00022448"/>
    </source>
</evidence>
<evidence type="ECO:0000256" key="3">
    <source>
        <dbReference type="ARBA" id="ARBA00022692"/>
    </source>
</evidence>
<feature type="transmembrane region" description="Helical" evidence="7">
    <location>
        <begin position="184"/>
        <end position="201"/>
    </location>
</feature>
<dbReference type="OrthoDB" id="10016898at2759"/>
<evidence type="ECO:0000313" key="10">
    <source>
        <dbReference type="Proteomes" id="UP000008144"/>
    </source>
</evidence>
<dbReference type="RefSeq" id="XP_002119449.1">
    <property type="nucleotide sequence ID" value="XM_002119413.4"/>
</dbReference>
<feature type="compositionally biased region" description="Polar residues" evidence="6">
    <location>
        <begin position="1"/>
        <end position="32"/>
    </location>
</feature>
<keyword evidence="2" id="KW-0813">Transport</keyword>
<comment type="subcellular location">
    <subcellularLocation>
        <location evidence="1">Membrane</location>
        <topology evidence="1">Multi-pass membrane protein</topology>
    </subcellularLocation>
</comment>
<dbReference type="GO" id="GO:0022857">
    <property type="term" value="F:transmembrane transporter activity"/>
    <property type="evidence" value="ECO:0000318"/>
    <property type="project" value="GO_Central"/>
</dbReference>
<dbReference type="PANTHER" id="PTHR43385:SF1">
    <property type="entry name" value="RIBOFLAVIN TRANSPORTER RIBJ"/>
    <property type="match status" value="1"/>
</dbReference>
<evidence type="ECO:0000256" key="1">
    <source>
        <dbReference type="ARBA" id="ARBA00004141"/>
    </source>
</evidence>
<feature type="domain" description="Major facilitator superfamily (MFS) profile" evidence="8">
    <location>
        <begin position="117"/>
        <end position="558"/>
    </location>
</feature>
<name>F6Y782_CIOIN</name>
<dbReference type="GO" id="GO:0016020">
    <property type="term" value="C:membrane"/>
    <property type="evidence" value="ECO:0007669"/>
    <property type="project" value="UniProtKB-SubCell"/>
</dbReference>
<dbReference type="GeneID" id="100185842"/>
<keyword evidence="10" id="KW-1185">Reference proteome</keyword>
<evidence type="ECO:0000256" key="5">
    <source>
        <dbReference type="ARBA" id="ARBA00023136"/>
    </source>
</evidence>
<evidence type="ECO:0000256" key="6">
    <source>
        <dbReference type="SAM" id="MobiDB-lite"/>
    </source>
</evidence>
<evidence type="ECO:0000256" key="4">
    <source>
        <dbReference type="ARBA" id="ARBA00022989"/>
    </source>
</evidence>
<dbReference type="GeneTree" id="ENSGT00940000174310"/>
<dbReference type="Ensembl" id="ENSCINT00000027019.2">
    <property type="protein sequence ID" value="ENSCINP00000026773.2"/>
    <property type="gene ID" value="ENSCING00000014923.2"/>
</dbReference>
<evidence type="ECO:0000313" key="9">
    <source>
        <dbReference type="Ensembl" id="ENSCINP00000026773.2"/>
    </source>
</evidence>
<keyword evidence="4 7" id="KW-1133">Transmembrane helix</keyword>
<dbReference type="InterPro" id="IPR052983">
    <property type="entry name" value="MFS_Riboflavin_Transporter"/>
</dbReference>
<feature type="transmembrane region" description="Helical" evidence="7">
    <location>
        <begin position="278"/>
        <end position="296"/>
    </location>
</feature>
<reference evidence="9" key="2">
    <citation type="journal article" date="2008" name="Genome Biol.">
        <title>Improved genome assembly and evidence-based global gene model set for the chordate Ciona intestinalis: new insight into intron and operon populations.</title>
        <authorList>
            <person name="Satou Y."/>
            <person name="Mineta K."/>
            <person name="Ogasawara M."/>
            <person name="Sasakura Y."/>
            <person name="Shoguchi E."/>
            <person name="Ueno K."/>
            <person name="Yamada L."/>
            <person name="Matsumoto J."/>
            <person name="Wasserscheid J."/>
            <person name="Dewar K."/>
            <person name="Wiley G.B."/>
            <person name="Macmil S.L."/>
            <person name="Roe B.A."/>
            <person name="Zeller R.W."/>
            <person name="Hastings K.E."/>
            <person name="Lemaire P."/>
            <person name="Lindquist E."/>
            <person name="Endo T."/>
            <person name="Hotta K."/>
            <person name="Inaba K."/>
        </authorList>
    </citation>
    <scope>NUCLEOTIDE SEQUENCE [LARGE SCALE GENOMIC DNA]</scope>
    <source>
        <strain evidence="9">wild type</strain>
    </source>
</reference>
<dbReference type="InterPro" id="IPR036259">
    <property type="entry name" value="MFS_trans_sf"/>
</dbReference>
<proteinExistence type="predicted"/>
<dbReference type="Pfam" id="PF07690">
    <property type="entry name" value="MFS_1"/>
    <property type="match status" value="1"/>
</dbReference>
<feature type="transmembrane region" description="Helical" evidence="7">
    <location>
        <begin position="503"/>
        <end position="526"/>
    </location>
</feature>
<organism evidence="9 10">
    <name type="scientific">Ciona intestinalis</name>
    <name type="common">Transparent sea squirt</name>
    <name type="synonym">Ascidia intestinalis</name>
    <dbReference type="NCBI Taxonomy" id="7719"/>
    <lineage>
        <taxon>Eukaryota</taxon>
        <taxon>Metazoa</taxon>
        <taxon>Chordata</taxon>
        <taxon>Tunicata</taxon>
        <taxon>Ascidiacea</taxon>
        <taxon>Phlebobranchia</taxon>
        <taxon>Cionidae</taxon>
        <taxon>Ciona</taxon>
    </lineage>
</organism>
<feature type="transmembrane region" description="Helical" evidence="7">
    <location>
        <begin position="207"/>
        <end position="227"/>
    </location>
</feature>
<dbReference type="InParanoid" id="F6Y782"/>
<feature type="transmembrane region" description="Helical" evidence="7">
    <location>
        <begin position="239"/>
        <end position="258"/>
    </location>
</feature>
<feature type="transmembrane region" description="Helical" evidence="7">
    <location>
        <begin position="154"/>
        <end position="172"/>
    </location>
</feature>
<dbReference type="EMBL" id="EAAA01002538">
    <property type="status" value="NOT_ANNOTATED_CDS"/>
    <property type="molecule type" value="Genomic_DNA"/>
</dbReference>
<accession>F6Y782</accession>
<dbReference type="PROSITE" id="PS50850">
    <property type="entry name" value="MFS"/>
    <property type="match status" value="1"/>
</dbReference>
<feature type="region of interest" description="Disordered" evidence="6">
    <location>
        <begin position="601"/>
        <end position="647"/>
    </location>
</feature>
<dbReference type="Gene3D" id="1.20.1250.20">
    <property type="entry name" value="MFS general substrate transporter like domains"/>
    <property type="match status" value="2"/>
</dbReference>
<gene>
    <name evidence="9" type="primary">LOC100185842</name>
</gene>
<feature type="transmembrane region" description="Helical" evidence="7">
    <location>
        <begin position="114"/>
        <end position="134"/>
    </location>
</feature>
<protein>
    <submittedName>
        <fullName evidence="9">Monocarboxylate transporter 5-like</fullName>
    </submittedName>
</protein>
<feature type="compositionally biased region" description="Basic and acidic residues" evidence="6">
    <location>
        <begin position="626"/>
        <end position="647"/>
    </location>
</feature>
<dbReference type="InterPro" id="IPR020846">
    <property type="entry name" value="MFS_dom"/>
</dbReference>
<feature type="transmembrane region" description="Helical" evidence="7">
    <location>
        <begin position="532"/>
        <end position="553"/>
    </location>
</feature>
<dbReference type="OMA" id="FKRFGHR"/>
<dbReference type="KEGG" id="cin:100185842"/>
<dbReference type="PANTHER" id="PTHR43385">
    <property type="entry name" value="RIBOFLAVIN TRANSPORTER RIBJ"/>
    <property type="match status" value="1"/>
</dbReference>
<evidence type="ECO:0000259" key="8">
    <source>
        <dbReference type="PROSITE" id="PS50850"/>
    </source>
</evidence>
<evidence type="ECO:0000256" key="7">
    <source>
        <dbReference type="SAM" id="Phobius"/>
    </source>
</evidence>
<reference evidence="9" key="3">
    <citation type="submission" date="2025-08" db="UniProtKB">
        <authorList>
            <consortium name="Ensembl"/>
        </authorList>
    </citation>
    <scope>IDENTIFICATION</scope>
</reference>